<dbReference type="CDD" id="cd12797">
    <property type="entry name" value="M23_peptidase"/>
    <property type="match status" value="1"/>
</dbReference>
<dbReference type="PANTHER" id="PTHR21666">
    <property type="entry name" value="PEPTIDASE-RELATED"/>
    <property type="match status" value="1"/>
</dbReference>
<dbReference type="PANTHER" id="PTHR21666:SF289">
    <property type="entry name" value="L-ALA--D-GLU ENDOPEPTIDASE"/>
    <property type="match status" value="1"/>
</dbReference>
<comment type="caution">
    <text evidence="3">The sequence shown here is derived from an EMBL/GenBank/DDBJ whole genome shotgun (WGS) entry which is preliminary data.</text>
</comment>
<sequence length="202" mass="20922">MRDNAGPGRAAGFTATLWIAPPMCWMRGMSLPCAASPLSIPLRALGALGAWASAAVAEPVTFQPPLAPACISSPFGSRAETGPRASRFHQGIDIPAPAGAWVRAAAAGEVIAIRRTTRAGVGLEVELRHADGRVTRYAHLGTVAPALAGGQRRVAAGERIARIGRTGITYGTHLHLELLVDGQRVDPAPVFGLAPCPPPQPP</sequence>
<evidence type="ECO:0000259" key="2">
    <source>
        <dbReference type="Pfam" id="PF01551"/>
    </source>
</evidence>
<reference evidence="4" key="1">
    <citation type="submission" date="2018-05" db="EMBL/GenBank/DDBJ databases">
        <authorList>
            <person name="Du Z."/>
            <person name="Wang X."/>
        </authorList>
    </citation>
    <scope>NUCLEOTIDE SEQUENCE [LARGE SCALE GENOMIC DNA]</scope>
    <source>
        <strain evidence="4">CQN31</strain>
    </source>
</reference>
<name>A0A317FID9_9PROT</name>
<keyword evidence="4" id="KW-1185">Reference proteome</keyword>
<dbReference type="GO" id="GO:0004222">
    <property type="term" value="F:metalloendopeptidase activity"/>
    <property type="evidence" value="ECO:0007669"/>
    <property type="project" value="TreeGrafter"/>
</dbReference>
<evidence type="ECO:0000313" key="4">
    <source>
        <dbReference type="Proteomes" id="UP000245765"/>
    </source>
</evidence>
<dbReference type="Pfam" id="PF01551">
    <property type="entry name" value="Peptidase_M23"/>
    <property type="match status" value="1"/>
</dbReference>
<dbReference type="InterPro" id="IPR011055">
    <property type="entry name" value="Dup_hybrid_motif"/>
</dbReference>
<keyword evidence="1" id="KW-0732">Signal</keyword>
<evidence type="ECO:0000256" key="1">
    <source>
        <dbReference type="ARBA" id="ARBA00022729"/>
    </source>
</evidence>
<dbReference type="Proteomes" id="UP000245765">
    <property type="component" value="Unassembled WGS sequence"/>
</dbReference>
<protein>
    <recommendedName>
        <fullName evidence="2">M23ase beta-sheet core domain-containing protein</fullName>
    </recommendedName>
</protein>
<dbReference type="SUPFAM" id="SSF51261">
    <property type="entry name" value="Duplicated hybrid motif"/>
    <property type="match status" value="1"/>
</dbReference>
<dbReference type="AlphaFoldDB" id="A0A317FID9"/>
<accession>A0A317FID9</accession>
<feature type="domain" description="M23ase beta-sheet core" evidence="2">
    <location>
        <begin position="87"/>
        <end position="187"/>
    </location>
</feature>
<dbReference type="InterPro" id="IPR016047">
    <property type="entry name" value="M23ase_b-sheet_dom"/>
</dbReference>
<proteinExistence type="predicted"/>
<evidence type="ECO:0000313" key="3">
    <source>
        <dbReference type="EMBL" id="PWS37398.1"/>
    </source>
</evidence>
<dbReference type="InterPro" id="IPR050570">
    <property type="entry name" value="Cell_wall_metabolism_enzyme"/>
</dbReference>
<gene>
    <name evidence="3" type="ORF">DFH01_11200</name>
</gene>
<dbReference type="Gene3D" id="2.70.70.10">
    <property type="entry name" value="Glucose Permease (Domain IIA)"/>
    <property type="match status" value="1"/>
</dbReference>
<organism evidence="3 4">
    <name type="scientific">Falsiroseomonas bella</name>
    <dbReference type="NCBI Taxonomy" id="2184016"/>
    <lineage>
        <taxon>Bacteria</taxon>
        <taxon>Pseudomonadati</taxon>
        <taxon>Pseudomonadota</taxon>
        <taxon>Alphaproteobacteria</taxon>
        <taxon>Acetobacterales</taxon>
        <taxon>Roseomonadaceae</taxon>
        <taxon>Falsiroseomonas</taxon>
    </lineage>
</organism>
<dbReference type="EMBL" id="QGNA01000002">
    <property type="protein sequence ID" value="PWS37398.1"/>
    <property type="molecule type" value="Genomic_DNA"/>
</dbReference>